<evidence type="ECO:0000313" key="2">
    <source>
        <dbReference type="EMBL" id="RCI01784.1"/>
    </source>
</evidence>
<feature type="compositionally biased region" description="Basic and acidic residues" evidence="1">
    <location>
        <begin position="147"/>
        <end position="178"/>
    </location>
</feature>
<comment type="caution">
    <text evidence="2">The sequence shown here is derived from an EMBL/GenBank/DDBJ whole genome shotgun (WGS) entry which is preliminary data.</text>
</comment>
<evidence type="ECO:0000313" key="3">
    <source>
        <dbReference type="Proteomes" id="UP000253551"/>
    </source>
</evidence>
<dbReference type="EMBL" id="PJQM01001666">
    <property type="protein sequence ID" value="RCI01784.1"/>
    <property type="molecule type" value="Genomic_DNA"/>
</dbReference>
<dbReference type="Proteomes" id="UP000253551">
    <property type="component" value="Unassembled WGS sequence"/>
</dbReference>
<organism evidence="2 3">
    <name type="scientific">Rhizopus stolonifer</name>
    <name type="common">Rhizopus nigricans</name>
    <dbReference type="NCBI Taxonomy" id="4846"/>
    <lineage>
        <taxon>Eukaryota</taxon>
        <taxon>Fungi</taxon>
        <taxon>Fungi incertae sedis</taxon>
        <taxon>Mucoromycota</taxon>
        <taxon>Mucoromycotina</taxon>
        <taxon>Mucoromycetes</taxon>
        <taxon>Mucorales</taxon>
        <taxon>Mucorineae</taxon>
        <taxon>Rhizopodaceae</taxon>
        <taxon>Rhizopus</taxon>
    </lineage>
</organism>
<dbReference type="AlphaFoldDB" id="A0A367KHT0"/>
<keyword evidence="3" id="KW-1185">Reference proteome</keyword>
<evidence type="ECO:0000256" key="1">
    <source>
        <dbReference type="SAM" id="MobiDB-lite"/>
    </source>
</evidence>
<accession>A0A367KHT0</accession>
<feature type="compositionally biased region" description="Polar residues" evidence="1">
    <location>
        <begin position="129"/>
        <end position="141"/>
    </location>
</feature>
<proteinExistence type="predicted"/>
<feature type="region of interest" description="Disordered" evidence="1">
    <location>
        <begin position="129"/>
        <end position="179"/>
    </location>
</feature>
<protein>
    <submittedName>
        <fullName evidence="2">Uncharacterized protein</fullName>
    </submittedName>
</protein>
<reference evidence="2 3" key="1">
    <citation type="journal article" date="2018" name="G3 (Bethesda)">
        <title>Phylogenetic and Phylogenomic Definition of Rhizopus Species.</title>
        <authorList>
            <person name="Gryganskyi A.P."/>
            <person name="Golan J."/>
            <person name="Dolatabadi S."/>
            <person name="Mondo S."/>
            <person name="Robb S."/>
            <person name="Idnurm A."/>
            <person name="Muszewska A."/>
            <person name="Steczkiewicz K."/>
            <person name="Masonjones S."/>
            <person name="Liao H.L."/>
            <person name="Gajdeczka M.T."/>
            <person name="Anike F."/>
            <person name="Vuek A."/>
            <person name="Anishchenko I.M."/>
            <person name="Voigt K."/>
            <person name="de Hoog G.S."/>
            <person name="Smith M.E."/>
            <person name="Heitman J."/>
            <person name="Vilgalys R."/>
            <person name="Stajich J.E."/>
        </authorList>
    </citation>
    <scope>NUCLEOTIDE SEQUENCE [LARGE SCALE GENOMIC DNA]</scope>
    <source>
        <strain evidence="2 3">LSU 92-RS-03</strain>
    </source>
</reference>
<gene>
    <name evidence="2" type="ORF">CU098_010586</name>
</gene>
<sequence>KKKMIIDKEYEHYRIPVAMDGNADFFHSNAVTKWNFINYFNGTHNELNKLKKYKKIKADYFDDLQKVYQSDVPEKIKEYILLLKSQEIPTRATIKANLAQPKNQQHVYNNSIFINGDRNKHITLNNNFYGSETSTGSSNNRSIKRPHGMEEDFDGVEKKRQNFSNEDVKDTEKKKDLREEETEKDSLWKKWVLFLRNPENIIKFHPFSPEYHGIIRCGKGVSWRPSLDSDLYKRHVDLHDEISYPLSNTVADYVSFVVNSPNILEFKKNLRQLPNVEDNVIDFLEEVLRSSTIQDIEDGEAVFNDILLYPLLKAVCIASDAGVPQFKVGETQLRAMSKKTNESEIESDDRYKKMNNIDLYHFLLISNLKCEIEKTVRLWSMRHVPEGPLYELWLEKNYTINPSFDERAEQVPYTIKFYWSLKCLIDETAKNLTKLKQEHMKVVSENALTSSLPKDNLSTAINCSMLKLTEEEDKSGMFRLGPFYTAQ</sequence>
<feature type="non-terminal residue" evidence="2">
    <location>
        <position position="1"/>
    </location>
</feature>
<dbReference type="OrthoDB" id="2243575at2759"/>
<name>A0A367KHT0_RHIST</name>